<keyword evidence="5" id="KW-0539">Nucleus</keyword>
<sequence length="264" mass="29840">MGSRHIKGSDVVKLKQASHGLTEGWFRAEPNAGIKRGWDLWGGDERPRLLLLSLPKDSSGSARSEKLCVIREIGIPWSKKEHRTFLEGLGRLGKGDWKGISKIFVLTRTPTQIASHVQKFFLRQATLNKKKRRSSLFDLAARTQVRCWTLQVNNDSIQTPAQVASPGIGSLPATSVVASHGIPSFQRVPYMIKLSFLDLFLNFRVKDKCFVHLLPLDKLYSEPSDKCAFVLGWDKQTPKFFRQPLQYVFSVSSFPDPSTIFMHN</sequence>
<dbReference type="PANTHER" id="PTHR44191">
    <property type="entry name" value="TRANSCRIPTION FACTOR KUA1"/>
    <property type="match status" value="1"/>
</dbReference>
<dbReference type="InterPro" id="IPR017930">
    <property type="entry name" value="Myb_dom"/>
</dbReference>
<dbReference type="CDD" id="cd00167">
    <property type="entry name" value="SANT"/>
    <property type="match status" value="1"/>
</dbReference>
<dbReference type="SUPFAM" id="SSF46689">
    <property type="entry name" value="Homeodomain-like"/>
    <property type="match status" value="1"/>
</dbReference>
<dbReference type="Gene3D" id="1.10.10.60">
    <property type="entry name" value="Homeodomain-like"/>
    <property type="match status" value="1"/>
</dbReference>
<dbReference type="AlphaFoldDB" id="A0A7J7NRI5"/>
<dbReference type="PANTHER" id="PTHR44191:SF62">
    <property type="entry name" value="OS04G0341900 PROTEIN"/>
    <property type="match status" value="1"/>
</dbReference>
<accession>A0A7J7NRI5</accession>
<dbReference type="GO" id="GO:0009723">
    <property type="term" value="P:response to ethylene"/>
    <property type="evidence" value="ECO:0007669"/>
    <property type="project" value="TreeGrafter"/>
</dbReference>
<dbReference type="Pfam" id="PF00249">
    <property type="entry name" value="Myb_DNA-binding"/>
    <property type="match status" value="1"/>
</dbReference>
<dbReference type="InterPro" id="IPR052245">
    <property type="entry name" value="Plant_Stress_Dev_TF"/>
</dbReference>
<evidence type="ECO:0000256" key="4">
    <source>
        <dbReference type="ARBA" id="ARBA00023163"/>
    </source>
</evidence>
<comment type="caution">
    <text evidence="8">The sequence shown here is derived from an EMBL/GenBank/DDBJ whole genome shotgun (WGS) entry which is preliminary data.</text>
</comment>
<evidence type="ECO:0000256" key="2">
    <source>
        <dbReference type="ARBA" id="ARBA00023015"/>
    </source>
</evidence>
<dbReference type="InterPro" id="IPR009057">
    <property type="entry name" value="Homeodomain-like_sf"/>
</dbReference>
<evidence type="ECO:0000313" key="9">
    <source>
        <dbReference type="Proteomes" id="UP000541444"/>
    </source>
</evidence>
<protein>
    <submittedName>
        <fullName evidence="8">Uncharacterized protein</fullName>
    </submittedName>
</protein>
<evidence type="ECO:0000259" key="7">
    <source>
        <dbReference type="PROSITE" id="PS51294"/>
    </source>
</evidence>
<evidence type="ECO:0000256" key="5">
    <source>
        <dbReference type="ARBA" id="ARBA00023242"/>
    </source>
</evidence>
<dbReference type="SMART" id="SM00717">
    <property type="entry name" value="SANT"/>
    <property type="match status" value="1"/>
</dbReference>
<evidence type="ECO:0000256" key="3">
    <source>
        <dbReference type="ARBA" id="ARBA00023125"/>
    </source>
</evidence>
<evidence type="ECO:0000256" key="1">
    <source>
        <dbReference type="ARBA" id="ARBA00004123"/>
    </source>
</evidence>
<dbReference type="NCBIfam" id="TIGR01557">
    <property type="entry name" value="myb_SHAQKYF"/>
    <property type="match status" value="1"/>
</dbReference>
<dbReference type="GO" id="GO:0009739">
    <property type="term" value="P:response to gibberellin"/>
    <property type="evidence" value="ECO:0007669"/>
    <property type="project" value="TreeGrafter"/>
</dbReference>
<dbReference type="FunFam" id="1.10.10.60:FF:000009">
    <property type="entry name" value="transcription factor MYB1R1"/>
    <property type="match status" value="1"/>
</dbReference>
<dbReference type="PROSITE" id="PS51294">
    <property type="entry name" value="HTH_MYB"/>
    <property type="match status" value="1"/>
</dbReference>
<dbReference type="OrthoDB" id="118550at2759"/>
<reference evidence="8 9" key="1">
    <citation type="journal article" date="2020" name="IScience">
        <title>Genome Sequencing of the Endangered Kingdonia uniflora (Circaeasteraceae, Ranunculales) Reveals Potential Mechanisms of Evolutionary Specialization.</title>
        <authorList>
            <person name="Sun Y."/>
            <person name="Deng T."/>
            <person name="Zhang A."/>
            <person name="Moore M.J."/>
            <person name="Landis J.B."/>
            <person name="Lin N."/>
            <person name="Zhang H."/>
            <person name="Zhang X."/>
            <person name="Huang J."/>
            <person name="Zhang X."/>
            <person name="Sun H."/>
            <person name="Wang H."/>
        </authorList>
    </citation>
    <scope>NUCLEOTIDE SEQUENCE [LARGE SCALE GENOMIC DNA]</scope>
    <source>
        <strain evidence="8">TB1705</strain>
        <tissue evidence="8">Leaf</tissue>
    </source>
</reference>
<dbReference type="GO" id="GO:0006355">
    <property type="term" value="P:regulation of DNA-templated transcription"/>
    <property type="evidence" value="ECO:0007669"/>
    <property type="project" value="UniProtKB-ARBA"/>
</dbReference>
<name>A0A7J7NRI5_9MAGN</name>
<feature type="domain" description="Myb-like" evidence="6">
    <location>
        <begin position="76"/>
        <end position="121"/>
    </location>
</feature>
<keyword evidence="2" id="KW-0805">Transcription regulation</keyword>
<keyword evidence="4" id="KW-0804">Transcription</keyword>
<dbReference type="EMBL" id="JACGCM010000622">
    <property type="protein sequence ID" value="KAF6169779.1"/>
    <property type="molecule type" value="Genomic_DNA"/>
</dbReference>
<dbReference type="InterPro" id="IPR001005">
    <property type="entry name" value="SANT/Myb"/>
</dbReference>
<evidence type="ECO:0000259" key="6">
    <source>
        <dbReference type="PROSITE" id="PS50090"/>
    </source>
</evidence>
<organism evidence="8 9">
    <name type="scientific">Kingdonia uniflora</name>
    <dbReference type="NCBI Taxonomy" id="39325"/>
    <lineage>
        <taxon>Eukaryota</taxon>
        <taxon>Viridiplantae</taxon>
        <taxon>Streptophyta</taxon>
        <taxon>Embryophyta</taxon>
        <taxon>Tracheophyta</taxon>
        <taxon>Spermatophyta</taxon>
        <taxon>Magnoliopsida</taxon>
        <taxon>Ranunculales</taxon>
        <taxon>Circaeasteraceae</taxon>
        <taxon>Kingdonia</taxon>
    </lineage>
</organism>
<dbReference type="InterPro" id="IPR006447">
    <property type="entry name" value="Myb_dom_plants"/>
</dbReference>
<dbReference type="PROSITE" id="PS50090">
    <property type="entry name" value="MYB_LIKE"/>
    <property type="match status" value="1"/>
</dbReference>
<proteinExistence type="predicted"/>
<keyword evidence="3" id="KW-0238">DNA-binding</keyword>
<gene>
    <name evidence="8" type="ORF">GIB67_034171</name>
</gene>
<comment type="subcellular location">
    <subcellularLocation>
        <location evidence="1">Nucleus</location>
    </subcellularLocation>
</comment>
<dbReference type="GO" id="GO:0005634">
    <property type="term" value="C:nucleus"/>
    <property type="evidence" value="ECO:0007669"/>
    <property type="project" value="UniProtKB-SubCell"/>
</dbReference>
<keyword evidence="9" id="KW-1185">Reference proteome</keyword>
<dbReference type="GO" id="GO:0003677">
    <property type="term" value="F:DNA binding"/>
    <property type="evidence" value="ECO:0007669"/>
    <property type="project" value="UniProtKB-KW"/>
</dbReference>
<feature type="domain" description="HTH myb-type" evidence="7">
    <location>
        <begin position="76"/>
        <end position="125"/>
    </location>
</feature>
<evidence type="ECO:0000313" key="8">
    <source>
        <dbReference type="EMBL" id="KAF6169779.1"/>
    </source>
</evidence>
<dbReference type="Proteomes" id="UP000541444">
    <property type="component" value="Unassembled WGS sequence"/>
</dbReference>